<reference evidence="1 2" key="1">
    <citation type="journal article" date="2022" name="Microbiol. Resour. Announc.">
        <title>Complete Genome Sequence of the Hyperthermophilic and Acidophilic Archaeon Saccharolobus caldissimus Strain HS-3T.</title>
        <authorList>
            <person name="Sakai H.D."/>
            <person name="Kurosawa N."/>
        </authorList>
    </citation>
    <scope>NUCLEOTIDE SEQUENCE [LARGE SCALE GENOMIC DNA]</scope>
    <source>
        <strain evidence="1 2">JCM32116</strain>
    </source>
</reference>
<sequence length="296" mass="32588">MISFLLIALPVGARVILPPSSPIPINSVGSTTTLNFQGYAFGFENNNQAQPVTYAQINIPIPSSLPSYFNTSLIGGNVDEYAIWVALSPYPANNYSGNYFVQAAIVLIANTSGQYLNLAVCFVQSGLGTTFYNKIFPLSKFAGTMIQISLSYSNVQITAQFYDPNNGFSQSVIDSQYVFEPYSALIIGEIPLNVQLTKTYYVFFYPVPNETFSNIQFNAIGTPSTSAEVFTYSYNLSSTILTAITKTTNQYYGFHWLSNRNSYSANAYTSSSSAQITGIVQLAYKETLLFPTNYYA</sequence>
<organism evidence="1 2">
    <name type="scientific">Saccharolobus caldissimus</name>
    <dbReference type="NCBI Taxonomy" id="1702097"/>
    <lineage>
        <taxon>Archaea</taxon>
        <taxon>Thermoproteota</taxon>
        <taxon>Thermoprotei</taxon>
        <taxon>Sulfolobales</taxon>
        <taxon>Sulfolobaceae</taxon>
        <taxon>Saccharolobus</taxon>
    </lineage>
</organism>
<gene>
    <name evidence="1" type="ORF">SACC_19530</name>
</gene>
<dbReference type="KEGG" id="scas:SACC_19530"/>
<dbReference type="EMBL" id="AP025226">
    <property type="protein sequence ID" value="BDB98936.1"/>
    <property type="molecule type" value="Genomic_DNA"/>
</dbReference>
<evidence type="ECO:0000313" key="1">
    <source>
        <dbReference type="EMBL" id="BDB98936.1"/>
    </source>
</evidence>
<name>A0AAQ4CT05_9CREN</name>
<evidence type="ECO:0000313" key="2">
    <source>
        <dbReference type="Proteomes" id="UP001319921"/>
    </source>
</evidence>
<keyword evidence="2" id="KW-1185">Reference proteome</keyword>
<dbReference type="GeneID" id="68866685"/>
<accession>A0AAQ4CT05</accession>
<protein>
    <submittedName>
        <fullName evidence="1">Uncharacterized protein</fullName>
    </submittedName>
</protein>
<dbReference type="RefSeq" id="WP_229569296.1">
    <property type="nucleotide sequence ID" value="NZ_AP025226.1"/>
</dbReference>
<dbReference type="AlphaFoldDB" id="A0AAQ4CT05"/>
<proteinExistence type="predicted"/>
<dbReference type="Proteomes" id="UP001319921">
    <property type="component" value="Chromosome"/>
</dbReference>